<evidence type="ECO:0000256" key="1">
    <source>
        <dbReference type="SAM" id="Coils"/>
    </source>
</evidence>
<feature type="coiled-coil region" evidence="1">
    <location>
        <begin position="127"/>
        <end position="168"/>
    </location>
</feature>
<comment type="caution">
    <text evidence="2">The sequence shown here is derived from an EMBL/GenBank/DDBJ whole genome shotgun (WGS) entry which is preliminary data.</text>
</comment>
<keyword evidence="1" id="KW-0175">Coiled coil</keyword>
<gene>
    <name evidence="2" type="ORF">ALP33_04395</name>
</gene>
<dbReference type="EMBL" id="RBTW01000056">
    <property type="protein sequence ID" value="RMU21865.1"/>
    <property type="molecule type" value="Genomic_DNA"/>
</dbReference>
<organism evidence="2 3">
    <name type="scientific">Pseudomonas amygdali pv. lachrymans</name>
    <name type="common">Pseudomonas syringae pv. lachrymans</name>
    <dbReference type="NCBI Taxonomy" id="53707"/>
    <lineage>
        <taxon>Bacteria</taxon>
        <taxon>Pseudomonadati</taxon>
        <taxon>Pseudomonadota</taxon>
        <taxon>Gammaproteobacteria</taxon>
        <taxon>Pseudomonadales</taxon>
        <taxon>Pseudomonadaceae</taxon>
        <taxon>Pseudomonas</taxon>
        <taxon>Pseudomonas amygdali</taxon>
    </lineage>
</organism>
<sequence length="171" mass="19676">MSTSIKSGYDFDAKNGEDFDKNTESITQALMKISSDIKLKPTAAELSRLTGLHRNTLRGREWPLKRLESIKEDRAVAEIRKAMSKKKKSDPVSVLTEKLAASRLELIYWFNNAAEKEDSHRLHLQESKLLAESLEFYKRRLAETQQNLTKARKEIERLQDVIDVLETSNRG</sequence>
<protein>
    <submittedName>
        <fullName evidence="2">Uncharacterized protein</fullName>
    </submittedName>
</protein>
<dbReference type="Proteomes" id="UP000271817">
    <property type="component" value="Unassembled WGS sequence"/>
</dbReference>
<evidence type="ECO:0000313" key="2">
    <source>
        <dbReference type="EMBL" id="RMU21865.1"/>
    </source>
</evidence>
<dbReference type="AlphaFoldDB" id="A0AB37R9D3"/>
<accession>A0AB37R9D3</accession>
<name>A0AB37R9D3_PSEAV</name>
<evidence type="ECO:0000313" key="3">
    <source>
        <dbReference type="Proteomes" id="UP000271817"/>
    </source>
</evidence>
<dbReference type="RefSeq" id="WP_122313922.1">
    <property type="nucleotide sequence ID" value="NZ_RBTW01000056.1"/>
</dbReference>
<reference evidence="2 3" key="1">
    <citation type="submission" date="2018-08" db="EMBL/GenBank/DDBJ databases">
        <title>Recombination of ecologically and evolutionarily significant loci maintains genetic cohesion in the Pseudomonas syringae species complex.</title>
        <authorList>
            <person name="Dillon M."/>
            <person name="Thakur S."/>
            <person name="Almeida R.N.D."/>
            <person name="Weir B.S."/>
            <person name="Guttman D.S."/>
        </authorList>
    </citation>
    <scope>NUCLEOTIDE SEQUENCE [LARGE SCALE GENOMIC DNA]</scope>
    <source>
        <strain evidence="2 3">ICMP 3402</strain>
    </source>
</reference>
<proteinExistence type="predicted"/>